<dbReference type="PRINTS" id="PR00114">
    <property type="entry name" value="STPHPHTASE"/>
</dbReference>
<evidence type="ECO:0000256" key="4">
    <source>
        <dbReference type="ARBA" id="ARBA00022912"/>
    </source>
</evidence>
<evidence type="ECO:0000259" key="10">
    <source>
        <dbReference type="PROSITE" id="PS00125"/>
    </source>
</evidence>
<evidence type="ECO:0000256" key="7">
    <source>
        <dbReference type="ARBA" id="ARBA00048336"/>
    </source>
</evidence>
<keyword evidence="4" id="KW-0904">Protein phosphatase</keyword>
<dbReference type="SUPFAM" id="SSF56300">
    <property type="entry name" value="Metallo-dependent phosphatases"/>
    <property type="match status" value="1"/>
</dbReference>
<dbReference type="Pfam" id="PF00149">
    <property type="entry name" value="Metallophos"/>
    <property type="match status" value="1"/>
</dbReference>
<dbReference type="InterPro" id="IPR006186">
    <property type="entry name" value="Ser/Thr-sp_prot-phosphatase"/>
</dbReference>
<dbReference type="RefSeq" id="XP_068347139.1">
    <property type="nucleotide sequence ID" value="XM_068496070.1"/>
</dbReference>
<dbReference type="SMART" id="SM00156">
    <property type="entry name" value="PP2Ac"/>
    <property type="match status" value="1"/>
</dbReference>
<evidence type="ECO:0000313" key="11">
    <source>
        <dbReference type="EMBL" id="OHS94002.1"/>
    </source>
</evidence>
<dbReference type="EC" id="3.1.3.16" evidence="8"/>
<name>A0A1J4J3R1_9EUKA</name>
<proteinExistence type="inferred from homology"/>
<evidence type="ECO:0000256" key="2">
    <source>
        <dbReference type="ARBA" id="ARBA00022723"/>
    </source>
</evidence>
<dbReference type="Proteomes" id="UP000179807">
    <property type="component" value="Unassembled WGS sequence"/>
</dbReference>
<dbReference type="EMBL" id="MLAK01001359">
    <property type="protein sequence ID" value="OHS94002.1"/>
    <property type="molecule type" value="Genomic_DNA"/>
</dbReference>
<evidence type="ECO:0000256" key="1">
    <source>
        <dbReference type="ARBA" id="ARBA00001936"/>
    </source>
</evidence>
<feature type="region of interest" description="Disordered" evidence="9">
    <location>
        <begin position="305"/>
        <end position="327"/>
    </location>
</feature>
<comment type="catalytic activity">
    <reaction evidence="7 8">
        <text>O-phospho-L-threonyl-[protein] + H2O = L-threonyl-[protein] + phosphate</text>
        <dbReference type="Rhea" id="RHEA:47004"/>
        <dbReference type="Rhea" id="RHEA-COMP:11060"/>
        <dbReference type="Rhea" id="RHEA-COMP:11605"/>
        <dbReference type="ChEBI" id="CHEBI:15377"/>
        <dbReference type="ChEBI" id="CHEBI:30013"/>
        <dbReference type="ChEBI" id="CHEBI:43474"/>
        <dbReference type="ChEBI" id="CHEBI:61977"/>
        <dbReference type="EC" id="3.1.3.16"/>
    </reaction>
</comment>
<keyword evidence="5" id="KW-0464">Manganese</keyword>
<dbReference type="InterPro" id="IPR029052">
    <property type="entry name" value="Metallo-depent_PP-like"/>
</dbReference>
<dbReference type="InterPro" id="IPR031675">
    <property type="entry name" value="STPPase_N"/>
</dbReference>
<keyword evidence="3 8" id="KW-0378">Hydrolase</keyword>
<dbReference type="GO" id="GO:0005737">
    <property type="term" value="C:cytoplasm"/>
    <property type="evidence" value="ECO:0007669"/>
    <property type="project" value="TreeGrafter"/>
</dbReference>
<comment type="catalytic activity">
    <reaction evidence="6">
        <text>O-phospho-L-seryl-[protein] + H2O = L-seryl-[protein] + phosphate</text>
        <dbReference type="Rhea" id="RHEA:20629"/>
        <dbReference type="Rhea" id="RHEA-COMP:9863"/>
        <dbReference type="Rhea" id="RHEA-COMP:11604"/>
        <dbReference type="ChEBI" id="CHEBI:15377"/>
        <dbReference type="ChEBI" id="CHEBI:29999"/>
        <dbReference type="ChEBI" id="CHEBI:43474"/>
        <dbReference type="ChEBI" id="CHEBI:83421"/>
        <dbReference type="EC" id="3.1.3.16"/>
    </reaction>
</comment>
<dbReference type="GeneID" id="94830774"/>
<dbReference type="GO" id="GO:0046872">
    <property type="term" value="F:metal ion binding"/>
    <property type="evidence" value="ECO:0007669"/>
    <property type="project" value="UniProtKB-KW"/>
</dbReference>
<keyword evidence="12" id="KW-1185">Reference proteome</keyword>
<dbReference type="Gene3D" id="3.60.21.10">
    <property type="match status" value="1"/>
</dbReference>
<dbReference type="PANTHER" id="PTHR11668:SF300">
    <property type="entry name" value="SERINE_THREONINE-PROTEIN PHOSPHATASE"/>
    <property type="match status" value="1"/>
</dbReference>
<feature type="domain" description="Serine/threonine specific protein phosphatases" evidence="10">
    <location>
        <begin position="115"/>
        <end position="120"/>
    </location>
</feature>
<dbReference type="Pfam" id="PF16891">
    <property type="entry name" value="STPPase_N"/>
    <property type="match status" value="1"/>
</dbReference>
<dbReference type="InterPro" id="IPR050341">
    <property type="entry name" value="PP1_catalytic_subunit"/>
</dbReference>
<evidence type="ECO:0000256" key="9">
    <source>
        <dbReference type="SAM" id="MobiDB-lite"/>
    </source>
</evidence>
<dbReference type="AlphaFoldDB" id="A0A1J4J3R1"/>
<sequence length="327" mass="37788">MSLETIINKLISVRSKHPGTSAGLTVPEIIWLCQTVRQIFLDQPILLELQPPITICGDTHGQYHDTLRLFEVCRYPPHTNYLFLGDYVDRGCQSIENVCLLFAFKIRYPENFFLLRGNHECSYINRQFGFFEECVQYYNANVWRIFCDVFNCLPVAAIIDDKIFCVHGGISPDLESLDDIKEIRRPTEIPEEGILCDLLWADPDPEVEEWDENDRGTSYVFGQKPLQKFLKKFHFDLVCRAHQAVMGGYEFPFPEEQGIVTLFSAPNYCYEFDNKGAMLQVDENLYCSFTVLDPVKWEDEYMIDPRPGTPPRGGIPTTTDIQLSTYE</sequence>
<dbReference type="InterPro" id="IPR004843">
    <property type="entry name" value="Calcineurin-like_PHP"/>
</dbReference>
<dbReference type="GO" id="GO:0004722">
    <property type="term" value="F:protein serine/threonine phosphatase activity"/>
    <property type="evidence" value="ECO:0007669"/>
    <property type="project" value="UniProtKB-EC"/>
</dbReference>
<dbReference type="PROSITE" id="PS00125">
    <property type="entry name" value="SER_THR_PHOSPHATASE"/>
    <property type="match status" value="1"/>
</dbReference>
<dbReference type="OrthoDB" id="1930084at2759"/>
<organism evidence="11 12">
    <name type="scientific">Tritrichomonas foetus</name>
    <dbReference type="NCBI Taxonomy" id="1144522"/>
    <lineage>
        <taxon>Eukaryota</taxon>
        <taxon>Metamonada</taxon>
        <taxon>Parabasalia</taxon>
        <taxon>Tritrichomonadida</taxon>
        <taxon>Tritrichomonadidae</taxon>
        <taxon>Tritrichomonas</taxon>
    </lineage>
</organism>
<keyword evidence="2" id="KW-0479">Metal-binding</keyword>
<evidence type="ECO:0000256" key="5">
    <source>
        <dbReference type="ARBA" id="ARBA00023211"/>
    </source>
</evidence>
<dbReference type="PANTHER" id="PTHR11668">
    <property type="entry name" value="SERINE/THREONINE PROTEIN PHOSPHATASE"/>
    <property type="match status" value="1"/>
</dbReference>
<dbReference type="VEuPathDB" id="TrichDB:TRFO_11499"/>
<accession>A0A1J4J3R1</accession>
<evidence type="ECO:0000256" key="6">
    <source>
        <dbReference type="ARBA" id="ARBA00047761"/>
    </source>
</evidence>
<protein>
    <recommendedName>
        <fullName evidence="8">Serine/threonine-protein phosphatase</fullName>
        <ecNumber evidence="8">3.1.3.16</ecNumber>
    </recommendedName>
</protein>
<comment type="similarity">
    <text evidence="8">Belongs to the PPP phosphatase family.</text>
</comment>
<reference evidence="11" key="1">
    <citation type="submission" date="2016-10" db="EMBL/GenBank/DDBJ databases">
        <authorList>
            <person name="Benchimol M."/>
            <person name="Almeida L.G."/>
            <person name="Vasconcelos A.T."/>
            <person name="Perreira-Neves A."/>
            <person name="Rosa I.A."/>
            <person name="Tasca T."/>
            <person name="Bogo M.R."/>
            <person name="de Souza W."/>
        </authorList>
    </citation>
    <scope>NUCLEOTIDE SEQUENCE [LARGE SCALE GENOMIC DNA]</scope>
    <source>
        <strain evidence="11">K</strain>
    </source>
</reference>
<dbReference type="GO" id="GO:0005634">
    <property type="term" value="C:nucleus"/>
    <property type="evidence" value="ECO:0007669"/>
    <property type="project" value="TreeGrafter"/>
</dbReference>
<feature type="compositionally biased region" description="Low complexity" evidence="9">
    <location>
        <begin position="312"/>
        <end position="321"/>
    </location>
</feature>
<comment type="caution">
    <text evidence="11">The sequence shown here is derived from an EMBL/GenBank/DDBJ whole genome shotgun (WGS) entry which is preliminary data.</text>
</comment>
<evidence type="ECO:0000313" key="12">
    <source>
        <dbReference type="Proteomes" id="UP000179807"/>
    </source>
</evidence>
<dbReference type="FunFam" id="3.60.21.10:FF:000026">
    <property type="entry name" value="Serine/threonine-protein phosphatase"/>
    <property type="match status" value="1"/>
</dbReference>
<comment type="cofactor">
    <cofactor evidence="1">
        <name>Mn(2+)</name>
        <dbReference type="ChEBI" id="CHEBI:29035"/>
    </cofactor>
</comment>
<evidence type="ECO:0000256" key="8">
    <source>
        <dbReference type="RuleBase" id="RU004273"/>
    </source>
</evidence>
<evidence type="ECO:0000256" key="3">
    <source>
        <dbReference type="ARBA" id="ARBA00022801"/>
    </source>
</evidence>
<gene>
    <name evidence="11" type="ORF">TRFO_11499</name>
</gene>